<sequence>MVRSPFLTLSRLLSCPRLTRIPIGWLMRFPAGFLRAVERIGFKVTLPQMFQARPLIPYNQLLVGTCTKL</sequence>
<dbReference type="Proteomes" id="UP000008810">
    <property type="component" value="Chromosome 1"/>
</dbReference>
<evidence type="ECO:0000313" key="2">
    <source>
        <dbReference type="EnsemblPlants" id="PNT76598"/>
    </source>
</evidence>
<gene>
    <name evidence="1" type="ORF">BRADI_1g50063v3</name>
</gene>
<reference evidence="1" key="2">
    <citation type="submission" date="2017-06" db="EMBL/GenBank/DDBJ databases">
        <title>WGS assembly of Brachypodium distachyon.</title>
        <authorList>
            <consortium name="The International Brachypodium Initiative"/>
            <person name="Lucas S."/>
            <person name="Harmon-Smith M."/>
            <person name="Lail K."/>
            <person name="Tice H."/>
            <person name="Grimwood J."/>
            <person name="Bruce D."/>
            <person name="Barry K."/>
            <person name="Shu S."/>
            <person name="Lindquist E."/>
            <person name="Wang M."/>
            <person name="Pitluck S."/>
            <person name="Vogel J.P."/>
            <person name="Garvin D.F."/>
            <person name="Mockler T.C."/>
            <person name="Schmutz J."/>
            <person name="Rokhsar D."/>
            <person name="Bevan M.W."/>
        </authorList>
    </citation>
    <scope>NUCLEOTIDE SEQUENCE</scope>
    <source>
        <strain evidence="1">Bd21</strain>
    </source>
</reference>
<protein>
    <submittedName>
        <fullName evidence="1 2">Uncharacterized protein</fullName>
    </submittedName>
</protein>
<dbReference type="InParanoid" id="A0A2K2DQN7"/>
<keyword evidence="3" id="KW-1185">Reference proteome</keyword>
<dbReference type="EnsemblPlants" id="PNT76598">
    <property type="protein sequence ID" value="PNT76598"/>
    <property type="gene ID" value="BRADI_1g50063v3"/>
</dbReference>
<name>A0A2K2DQN7_BRADI</name>
<dbReference type="Gramene" id="PNT76598">
    <property type="protein sequence ID" value="PNT76598"/>
    <property type="gene ID" value="BRADI_1g50063v3"/>
</dbReference>
<accession>A0A2K2DQN7</accession>
<organism evidence="1">
    <name type="scientific">Brachypodium distachyon</name>
    <name type="common">Purple false brome</name>
    <name type="synonym">Trachynia distachya</name>
    <dbReference type="NCBI Taxonomy" id="15368"/>
    <lineage>
        <taxon>Eukaryota</taxon>
        <taxon>Viridiplantae</taxon>
        <taxon>Streptophyta</taxon>
        <taxon>Embryophyta</taxon>
        <taxon>Tracheophyta</taxon>
        <taxon>Spermatophyta</taxon>
        <taxon>Magnoliopsida</taxon>
        <taxon>Liliopsida</taxon>
        <taxon>Poales</taxon>
        <taxon>Poaceae</taxon>
        <taxon>BOP clade</taxon>
        <taxon>Pooideae</taxon>
        <taxon>Stipodae</taxon>
        <taxon>Brachypodieae</taxon>
        <taxon>Brachypodium</taxon>
    </lineage>
</organism>
<reference evidence="2" key="3">
    <citation type="submission" date="2018-08" db="UniProtKB">
        <authorList>
            <consortium name="EnsemblPlants"/>
        </authorList>
    </citation>
    <scope>IDENTIFICATION</scope>
    <source>
        <strain evidence="2">cv. Bd21</strain>
    </source>
</reference>
<dbReference type="EMBL" id="CM000880">
    <property type="protein sequence ID" value="PNT76598.1"/>
    <property type="molecule type" value="Genomic_DNA"/>
</dbReference>
<evidence type="ECO:0000313" key="3">
    <source>
        <dbReference type="Proteomes" id="UP000008810"/>
    </source>
</evidence>
<reference evidence="1 2" key="1">
    <citation type="journal article" date="2010" name="Nature">
        <title>Genome sequencing and analysis of the model grass Brachypodium distachyon.</title>
        <authorList>
            <consortium name="International Brachypodium Initiative"/>
        </authorList>
    </citation>
    <scope>NUCLEOTIDE SEQUENCE [LARGE SCALE GENOMIC DNA]</scope>
    <source>
        <strain evidence="1 2">Bd21</strain>
    </source>
</reference>
<proteinExistence type="predicted"/>
<dbReference type="AlphaFoldDB" id="A0A2K2DQN7"/>
<evidence type="ECO:0000313" key="1">
    <source>
        <dbReference type="EMBL" id="PNT76598.1"/>
    </source>
</evidence>